<reference evidence="2 3" key="1">
    <citation type="submission" date="2020-09" db="EMBL/GenBank/DDBJ databases">
        <title>De no assembly of potato wild relative species, Solanum commersonii.</title>
        <authorList>
            <person name="Cho K."/>
        </authorList>
    </citation>
    <scope>NUCLEOTIDE SEQUENCE [LARGE SCALE GENOMIC DNA]</scope>
    <source>
        <strain evidence="2">LZ3.2</strain>
        <tissue evidence="2">Leaf</tissue>
    </source>
</reference>
<keyword evidence="3" id="KW-1185">Reference proteome</keyword>
<feature type="compositionally biased region" description="Basic residues" evidence="1">
    <location>
        <begin position="60"/>
        <end position="70"/>
    </location>
</feature>
<dbReference type="Proteomes" id="UP000824120">
    <property type="component" value="Chromosome 7"/>
</dbReference>
<feature type="compositionally biased region" description="Basic and acidic residues" evidence="1">
    <location>
        <begin position="72"/>
        <end position="97"/>
    </location>
</feature>
<sequence length="97" mass="11315">MKIVYHVSTSNDCSIMQSYVKIISPLGEELSSIGDNSRNRDKLSFCIILQYLWHKTGMKKKEKDHRKMKQNKNFDVDNDGKKGKDYDSVEKTILDKE</sequence>
<protein>
    <submittedName>
        <fullName evidence="2">Uncharacterized protein</fullName>
    </submittedName>
</protein>
<dbReference type="AlphaFoldDB" id="A0A9J5Y2F2"/>
<accession>A0A9J5Y2F2</accession>
<proteinExistence type="predicted"/>
<feature type="region of interest" description="Disordered" evidence="1">
    <location>
        <begin position="60"/>
        <end position="97"/>
    </location>
</feature>
<evidence type="ECO:0000256" key="1">
    <source>
        <dbReference type="SAM" id="MobiDB-lite"/>
    </source>
</evidence>
<dbReference type="EMBL" id="JACXVP010000007">
    <property type="protein sequence ID" value="KAG5594609.1"/>
    <property type="molecule type" value="Genomic_DNA"/>
</dbReference>
<comment type="caution">
    <text evidence="2">The sequence shown here is derived from an EMBL/GenBank/DDBJ whole genome shotgun (WGS) entry which is preliminary data.</text>
</comment>
<evidence type="ECO:0000313" key="2">
    <source>
        <dbReference type="EMBL" id="KAG5594609.1"/>
    </source>
</evidence>
<gene>
    <name evidence="2" type="ORF">H5410_035841</name>
</gene>
<name>A0A9J5Y2F2_SOLCO</name>
<evidence type="ECO:0000313" key="3">
    <source>
        <dbReference type="Proteomes" id="UP000824120"/>
    </source>
</evidence>
<organism evidence="2 3">
    <name type="scientific">Solanum commersonii</name>
    <name type="common">Commerson's wild potato</name>
    <name type="synonym">Commerson's nightshade</name>
    <dbReference type="NCBI Taxonomy" id="4109"/>
    <lineage>
        <taxon>Eukaryota</taxon>
        <taxon>Viridiplantae</taxon>
        <taxon>Streptophyta</taxon>
        <taxon>Embryophyta</taxon>
        <taxon>Tracheophyta</taxon>
        <taxon>Spermatophyta</taxon>
        <taxon>Magnoliopsida</taxon>
        <taxon>eudicotyledons</taxon>
        <taxon>Gunneridae</taxon>
        <taxon>Pentapetalae</taxon>
        <taxon>asterids</taxon>
        <taxon>lamiids</taxon>
        <taxon>Solanales</taxon>
        <taxon>Solanaceae</taxon>
        <taxon>Solanoideae</taxon>
        <taxon>Solaneae</taxon>
        <taxon>Solanum</taxon>
    </lineage>
</organism>